<dbReference type="PANTHER" id="PTHR42759">
    <property type="entry name" value="MOXR FAMILY PROTEIN"/>
    <property type="match status" value="1"/>
</dbReference>
<organism evidence="3 4">
    <name type="scientific">Ilumatobacter fluminis</name>
    <dbReference type="NCBI Taxonomy" id="467091"/>
    <lineage>
        <taxon>Bacteria</taxon>
        <taxon>Bacillati</taxon>
        <taxon>Actinomycetota</taxon>
        <taxon>Acidimicrobiia</taxon>
        <taxon>Acidimicrobiales</taxon>
        <taxon>Ilumatobacteraceae</taxon>
        <taxon>Ilumatobacter</taxon>
    </lineage>
</organism>
<protein>
    <submittedName>
        <fullName evidence="3">MoxR-like ATPase</fullName>
    </submittedName>
</protein>
<dbReference type="Gene3D" id="1.10.8.80">
    <property type="entry name" value="Magnesium chelatase subunit I, C-Terminal domain"/>
    <property type="match status" value="1"/>
</dbReference>
<dbReference type="InterPro" id="IPR041628">
    <property type="entry name" value="ChlI/MoxR_AAA_lid"/>
</dbReference>
<dbReference type="Proteomes" id="UP000294558">
    <property type="component" value="Unassembled WGS sequence"/>
</dbReference>
<dbReference type="PIRSF" id="PIRSF002849">
    <property type="entry name" value="AAA_ATPase_chaperone_MoxR_prd"/>
    <property type="match status" value="1"/>
</dbReference>
<dbReference type="CDD" id="cd00009">
    <property type="entry name" value="AAA"/>
    <property type="match status" value="1"/>
</dbReference>
<gene>
    <name evidence="3" type="ORF">BDK89_4174</name>
</gene>
<dbReference type="EMBL" id="SOAU01000001">
    <property type="protein sequence ID" value="TDT18550.1"/>
    <property type="molecule type" value="Genomic_DNA"/>
</dbReference>
<evidence type="ECO:0000259" key="2">
    <source>
        <dbReference type="Pfam" id="PF17863"/>
    </source>
</evidence>
<keyword evidence="4" id="KW-1185">Reference proteome</keyword>
<evidence type="ECO:0000313" key="3">
    <source>
        <dbReference type="EMBL" id="TDT18550.1"/>
    </source>
</evidence>
<proteinExistence type="predicted"/>
<dbReference type="Pfam" id="PF07726">
    <property type="entry name" value="AAA_3"/>
    <property type="match status" value="1"/>
</dbReference>
<dbReference type="PANTHER" id="PTHR42759:SF5">
    <property type="entry name" value="METHANOL DEHYDROGENASE REGULATOR"/>
    <property type="match status" value="1"/>
</dbReference>
<dbReference type="Pfam" id="PF17863">
    <property type="entry name" value="AAA_lid_2"/>
    <property type="match status" value="1"/>
</dbReference>
<feature type="domain" description="ATPase AAA-3" evidence="1">
    <location>
        <begin position="39"/>
        <end position="169"/>
    </location>
</feature>
<dbReference type="GO" id="GO:0016887">
    <property type="term" value="F:ATP hydrolysis activity"/>
    <property type="evidence" value="ECO:0007669"/>
    <property type="project" value="InterPro"/>
</dbReference>
<comment type="caution">
    <text evidence="3">The sequence shown here is derived from an EMBL/GenBank/DDBJ whole genome shotgun (WGS) entry which is preliminary data.</text>
</comment>
<dbReference type="GO" id="GO:0005524">
    <property type="term" value="F:ATP binding"/>
    <property type="evidence" value="ECO:0007669"/>
    <property type="project" value="InterPro"/>
</dbReference>
<evidence type="ECO:0000259" key="1">
    <source>
        <dbReference type="Pfam" id="PF07726"/>
    </source>
</evidence>
<name>A0A4R7I5D3_9ACTN</name>
<feature type="domain" description="ChlI/MoxR AAA lid" evidence="2">
    <location>
        <begin position="232"/>
        <end position="301"/>
    </location>
</feature>
<dbReference type="SUPFAM" id="SSF52540">
    <property type="entry name" value="P-loop containing nucleoside triphosphate hydrolases"/>
    <property type="match status" value="1"/>
</dbReference>
<dbReference type="RefSeq" id="WP_208294150.1">
    <property type="nucleotide sequence ID" value="NZ_SOAU01000001.1"/>
</dbReference>
<dbReference type="Gene3D" id="3.40.50.300">
    <property type="entry name" value="P-loop containing nucleotide triphosphate hydrolases"/>
    <property type="match status" value="1"/>
</dbReference>
<accession>A0A4R7I5D3</accession>
<reference evidence="3 4" key="1">
    <citation type="submission" date="2019-03" db="EMBL/GenBank/DDBJ databases">
        <title>Sequencing the genomes of 1000 actinobacteria strains.</title>
        <authorList>
            <person name="Klenk H.-P."/>
        </authorList>
    </citation>
    <scope>NUCLEOTIDE SEQUENCE [LARGE SCALE GENOMIC DNA]</scope>
    <source>
        <strain evidence="3 4">DSM 18936</strain>
    </source>
</reference>
<dbReference type="AlphaFoldDB" id="A0A4R7I5D3"/>
<evidence type="ECO:0000313" key="4">
    <source>
        <dbReference type="Proteomes" id="UP000294558"/>
    </source>
</evidence>
<sequence length="316" mass="34682">MSREISSVVQALVDNVDKAVRGKHQQIRMAVSCLLTEGHLLLDDVPGTGKTTLAKAIADSISGSWTRVQFTPDLLPSDITGVMVYDQANGVFNFREGPVFSNVLVGDEINRGSPKTQSALLEVMEERQVTADGVSRRVPRPFFVIATQNPRDFQGTFPLPDVQLDRFTMRISLGYTDHQTEVRLLEDYHRSQRDESVESVTDAEQLERVIEAVDSIEAAPSINDYIVRIAAATRDHADLRLGVSTRGSIALLRASRAWAATADRDYVTPDDVQDVATAVCGHRIALTPEAELRGASTSSIIAGVLDEVEVPRRRDA</sequence>
<dbReference type="InterPro" id="IPR050764">
    <property type="entry name" value="CbbQ/NirQ/NorQ/GpvN"/>
</dbReference>
<dbReference type="InterPro" id="IPR011703">
    <property type="entry name" value="ATPase_AAA-3"/>
</dbReference>
<dbReference type="InterPro" id="IPR027417">
    <property type="entry name" value="P-loop_NTPase"/>
</dbReference>